<dbReference type="Proteomes" id="UP001465755">
    <property type="component" value="Unassembled WGS sequence"/>
</dbReference>
<name>A0AAW1NR05_9CHLO</name>
<comment type="caution">
    <text evidence="2">The sequence shown here is derived from an EMBL/GenBank/DDBJ whole genome shotgun (WGS) entry which is preliminary data.</text>
</comment>
<reference evidence="2 3" key="1">
    <citation type="journal article" date="2024" name="Nat. Commun.">
        <title>Phylogenomics reveals the evolutionary origins of lichenization in chlorophyte algae.</title>
        <authorList>
            <person name="Puginier C."/>
            <person name="Libourel C."/>
            <person name="Otte J."/>
            <person name="Skaloud P."/>
            <person name="Haon M."/>
            <person name="Grisel S."/>
            <person name="Petersen M."/>
            <person name="Berrin J.G."/>
            <person name="Delaux P.M."/>
            <person name="Dal Grande F."/>
            <person name="Keller J."/>
        </authorList>
    </citation>
    <scope>NUCLEOTIDE SEQUENCE [LARGE SCALE GENOMIC DNA]</scope>
    <source>
        <strain evidence="2 3">SAG 2036</strain>
    </source>
</reference>
<evidence type="ECO:0000256" key="1">
    <source>
        <dbReference type="SAM" id="SignalP"/>
    </source>
</evidence>
<feature type="signal peptide" evidence="1">
    <location>
        <begin position="1"/>
        <end position="16"/>
    </location>
</feature>
<feature type="chain" id="PRO_5043990876" evidence="1">
    <location>
        <begin position="17"/>
        <end position="159"/>
    </location>
</feature>
<organism evidence="2 3">
    <name type="scientific">Symbiochloris irregularis</name>
    <dbReference type="NCBI Taxonomy" id="706552"/>
    <lineage>
        <taxon>Eukaryota</taxon>
        <taxon>Viridiplantae</taxon>
        <taxon>Chlorophyta</taxon>
        <taxon>core chlorophytes</taxon>
        <taxon>Trebouxiophyceae</taxon>
        <taxon>Trebouxiales</taxon>
        <taxon>Trebouxiaceae</taxon>
        <taxon>Symbiochloris</taxon>
    </lineage>
</organism>
<dbReference type="EMBL" id="JALJOQ010000179">
    <property type="protein sequence ID" value="KAK9791350.1"/>
    <property type="molecule type" value="Genomic_DNA"/>
</dbReference>
<keyword evidence="3" id="KW-1185">Reference proteome</keyword>
<keyword evidence="1" id="KW-0732">Signal</keyword>
<gene>
    <name evidence="2" type="ORF">WJX73_004829</name>
</gene>
<sequence>MAVVAAFTFSLLGVRAAEEHLPSANPQGLNMASKNAAKIFTLLLCVLLCTDVRGARPLERDAEPAVGLTHRKLLWGGYYNWFNSHRDNDGNWDCSPSNSAAAALAASSSGAGSSAASSAAASSACQGYANGGGGNNWSSDNYNEGCDSCGNEGNEGYYG</sequence>
<protein>
    <submittedName>
        <fullName evidence="2">Uncharacterized protein</fullName>
    </submittedName>
</protein>
<accession>A0AAW1NR05</accession>
<evidence type="ECO:0000313" key="2">
    <source>
        <dbReference type="EMBL" id="KAK9791350.1"/>
    </source>
</evidence>
<dbReference type="AlphaFoldDB" id="A0AAW1NR05"/>
<evidence type="ECO:0000313" key="3">
    <source>
        <dbReference type="Proteomes" id="UP001465755"/>
    </source>
</evidence>
<proteinExistence type="predicted"/>